<dbReference type="AlphaFoldDB" id="A0A1G4EXS0"/>
<gene>
    <name evidence="1" type="ORF">BWGO95_05787</name>
</gene>
<evidence type="ECO:0000313" key="2">
    <source>
        <dbReference type="Proteomes" id="UP000195696"/>
    </source>
</evidence>
<dbReference type="EMBL" id="FMAK01000079">
    <property type="protein sequence ID" value="SCB71541.1"/>
    <property type="molecule type" value="Genomic_DNA"/>
</dbReference>
<sequence length="41" mass="4713">MLKRSYQTLLIAVSMLLVVLHFVFPLTKAGAEVINRESYEM</sequence>
<accession>A0A1G4EXS0</accession>
<proteinExistence type="predicted"/>
<protein>
    <submittedName>
        <fullName evidence="1">Uncharacterized protein</fullName>
    </submittedName>
</protein>
<dbReference type="Proteomes" id="UP000195696">
    <property type="component" value="Unassembled WGS sequence"/>
</dbReference>
<dbReference type="RefSeq" id="WP_272938006.1">
    <property type="nucleotide sequence ID" value="NZ_FMAK01000079.1"/>
</dbReference>
<name>A0A1G4EXS0_BACMY</name>
<reference evidence="1 2" key="1">
    <citation type="submission" date="2016-08" db="EMBL/GenBank/DDBJ databases">
        <authorList>
            <person name="Seilhamer J.J."/>
        </authorList>
    </citation>
    <scope>NUCLEOTIDE SEQUENCE [LARGE SCALE GENOMIC DNA]</scope>
    <source>
        <strain evidence="1 2">SDA_GO95</strain>
    </source>
</reference>
<organism evidence="1 2">
    <name type="scientific">Bacillus mycoides</name>
    <dbReference type="NCBI Taxonomy" id="1405"/>
    <lineage>
        <taxon>Bacteria</taxon>
        <taxon>Bacillati</taxon>
        <taxon>Bacillota</taxon>
        <taxon>Bacilli</taxon>
        <taxon>Bacillales</taxon>
        <taxon>Bacillaceae</taxon>
        <taxon>Bacillus</taxon>
        <taxon>Bacillus cereus group</taxon>
    </lineage>
</organism>
<evidence type="ECO:0000313" key="1">
    <source>
        <dbReference type="EMBL" id="SCB71541.1"/>
    </source>
</evidence>